<feature type="transmembrane region" description="Helical" evidence="7">
    <location>
        <begin position="197"/>
        <end position="220"/>
    </location>
</feature>
<dbReference type="Pfam" id="PF00528">
    <property type="entry name" value="BPD_transp_1"/>
    <property type="match status" value="1"/>
</dbReference>
<keyword evidence="3" id="KW-1003">Cell membrane</keyword>
<organism evidence="10 11">
    <name type="scientific">Pseudosporangium ferrugineum</name>
    <dbReference type="NCBI Taxonomy" id="439699"/>
    <lineage>
        <taxon>Bacteria</taxon>
        <taxon>Bacillati</taxon>
        <taxon>Actinomycetota</taxon>
        <taxon>Actinomycetes</taxon>
        <taxon>Micromonosporales</taxon>
        <taxon>Micromonosporaceae</taxon>
        <taxon>Pseudosporangium</taxon>
    </lineage>
</organism>
<sequence length="297" mass="32461">MSTNTDAVLYDHPGPRAKTRNLILTVVFGLALLALLWWIYRKFDEKGQWAGPLWRPFLEGSTWTDYILPGLWSTVSAAAVAMVFSLIFGLVFSVGRLSDHWWVSVPAGVVVEFFRAVPLLLMMFFIFFGIPFLTESPMPPFWAVVIGLTLYNGSVLAEAFRAGIRSVPRGQSEAGYAIGMRKTDVMREILVPQAARAMLPVIVSQLVVLVKDTALGYIIGYTELLQDGVNTLGANFGNTVAAAIVAVFIYVALNASLTFFAGYLERRTRRTGRAPRRTTPPGALTPVGGATAVEPQG</sequence>
<accession>A0A2T0RU01</accession>
<evidence type="ECO:0000313" key="10">
    <source>
        <dbReference type="EMBL" id="PRY24600.1"/>
    </source>
</evidence>
<name>A0A2T0RU01_9ACTN</name>
<dbReference type="EMBL" id="PVZG01000013">
    <property type="protein sequence ID" value="PRY24600.1"/>
    <property type="molecule type" value="Genomic_DNA"/>
</dbReference>
<evidence type="ECO:0000256" key="6">
    <source>
        <dbReference type="ARBA" id="ARBA00023136"/>
    </source>
</evidence>
<dbReference type="PROSITE" id="PS50928">
    <property type="entry name" value="ABC_TM1"/>
    <property type="match status" value="1"/>
</dbReference>
<keyword evidence="2 7" id="KW-0813">Transport</keyword>
<keyword evidence="4 7" id="KW-0812">Transmembrane</keyword>
<dbReference type="InterPro" id="IPR043429">
    <property type="entry name" value="ArtM/GltK/GlnP/TcyL/YhdX-like"/>
</dbReference>
<reference evidence="10 11" key="1">
    <citation type="submission" date="2018-03" db="EMBL/GenBank/DDBJ databases">
        <title>Genomic Encyclopedia of Archaeal and Bacterial Type Strains, Phase II (KMG-II): from individual species to whole genera.</title>
        <authorList>
            <person name="Goeker M."/>
        </authorList>
    </citation>
    <scope>NUCLEOTIDE SEQUENCE [LARGE SCALE GENOMIC DNA]</scope>
    <source>
        <strain evidence="10 11">DSM 45348</strain>
    </source>
</reference>
<dbReference type="SUPFAM" id="SSF161098">
    <property type="entry name" value="MetI-like"/>
    <property type="match status" value="1"/>
</dbReference>
<feature type="compositionally biased region" description="Low complexity" evidence="8">
    <location>
        <begin position="277"/>
        <end position="286"/>
    </location>
</feature>
<evidence type="ECO:0000256" key="3">
    <source>
        <dbReference type="ARBA" id="ARBA00022475"/>
    </source>
</evidence>
<evidence type="ECO:0000256" key="7">
    <source>
        <dbReference type="RuleBase" id="RU363032"/>
    </source>
</evidence>
<dbReference type="GO" id="GO:0022857">
    <property type="term" value="F:transmembrane transporter activity"/>
    <property type="evidence" value="ECO:0007669"/>
    <property type="project" value="InterPro"/>
</dbReference>
<feature type="transmembrane region" description="Helical" evidence="7">
    <location>
        <begin position="71"/>
        <end position="92"/>
    </location>
</feature>
<feature type="domain" description="ABC transmembrane type-1" evidence="9">
    <location>
        <begin position="71"/>
        <end position="257"/>
    </location>
</feature>
<feature type="transmembrane region" description="Helical" evidence="7">
    <location>
        <begin position="21"/>
        <end position="40"/>
    </location>
</feature>
<evidence type="ECO:0000256" key="5">
    <source>
        <dbReference type="ARBA" id="ARBA00022989"/>
    </source>
</evidence>
<comment type="similarity">
    <text evidence="7">Belongs to the binding-protein-dependent transport system permease family.</text>
</comment>
<comment type="subcellular location">
    <subcellularLocation>
        <location evidence="1 7">Cell membrane</location>
        <topology evidence="1 7">Multi-pass membrane protein</topology>
    </subcellularLocation>
</comment>
<dbReference type="Proteomes" id="UP000239209">
    <property type="component" value="Unassembled WGS sequence"/>
</dbReference>
<proteinExistence type="inferred from homology"/>
<evidence type="ECO:0000313" key="11">
    <source>
        <dbReference type="Proteomes" id="UP000239209"/>
    </source>
</evidence>
<evidence type="ECO:0000259" key="9">
    <source>
        <dbReference type="PROSITE" id="PS50928"/>
    </source>
</evidence>
<dbReference type="Gene3D" id="1.10.3720.10">
    <property type="entry name" value="MetI-like"/>
    <property type="match status" value="1"/>
</dbReference>
<feature type="transmembrane region" description="Helical" evidence="7">
    <location>
        <begin position="140"/>
        <end position="160"/>
    </location>
</feature>
<dbReference type="InterPro" id="IPR010065">
    <property type="entry name" value="AA_ABC_transptr_permease_3TM"/>
</dbReference>
<evidence type="ECO:0000256" key="1">
    <source>
        <dbReference type="ARBA" id="ARBA00004651"/>
    </source>
</evidence>
<keyword evidence="6 7" id="KW-0472">Membrane</keyword>
<protein>
    <submittedName>
        <fullName evidence="10">Glutamate transport system permease protein</fullName>
    </submittedName>
</protein>
<dbReference type="PANTHER" id="PTHR30614:SF21">
    <property type="entry name" value="AMINO ACID ABC TRANSPORTER PERMEASE"/>
    <property type="match status" value="1"/>
</dbReference>
<keyword evidence="11" id="KW-1185">Reference proteome</keyword>
<dbReference type="OrthoDB" id="4543034at2"/>
<comment type="caution">
    <text evidence="10">The sequence shown here is derived from an EMBL/GenBank/DDBJ whole genome shotgun (WGS) entry which is preliminary data.</text>
</comment>
<evidence type="ECO:0000256" key="8">
    <source>
        <dbReference type="SAM" id="MobiDB-lite"/>
    </source>
</evidence>
<feature type="transmembrane region" description="Helical" evidence="7">
    <location>
        <begin position="113"/>
        <end position="134"/>
    </location>
</feature>
<feature type="region of interest" description="Disordered" evidence="8">
    <location>
        <begin position="270"/>
        <end position="297"/>
    </location>
</feature>
<dbReference type="InterPro" id="IPR000515">
    <property type="entry name" value="MetI-like"/>
</dbReference>
<feature type="transmembrane region" description="Helical" evidence="7">
    <location>
        <begin position="240"/>
        <end position="264"/>
    </location>
</feature>
<dbReference type="InterPro" id="IPR035906">
    <property type="entry name" value="MetI-like_sf"/>
</dbReference>
<dbReference type="CDD" id="cd06261">
    <property type="entry name" value="TM_PBP2"/>
    <property type="match status" value="1"/>
</dbReference>
<dbReference type="RefSeq" id="WP_106129102.1">
    <property type="nucleotide sequence ID" value="NZ_PVZG01000013.1"/>
</dbReference>
<dbReference type="AlphaFoldDB" id="A0A2T0RU01"/>
<evidence type="ECO:0000256" key="2">
    <source>
        <dbReference type="ARBA" id="ARBA00022448"/>
    </source>
</evidence>
<dbReference type="GO" id="GO:0043190">
    <property type="term" value="C:ATP-binding cassette (ABC) transporter complex"/>
    <property type="evidence" value="ECO:0007669"/>
    <property type="project" value="InterPro"/>
</dbReference>
<dbReference type="PANTHER" id="PTHR30614">
    <property type="entry name" value="MEMBRANE COMPONENT OF AMINO ACID ABC TRANSPORTER"/>
    <property type="match status" value="1"/>
</dbReference>
<evidence type="ECO:0000256" key="4">
    <source>
        <dbReference type="ARBA" id="ARBA00022692"/>
    </source>
</evidence>
<gene>
    <name evidence="10" type="ORF">CLV70_11338</name>
</gene>
<keyword evidence="5 7" id="KW-1133">Transmembrane helix</keyword>
<dbReference type="NCBIfam" id="TIGR01726">
    <property type="entry name" value="HEQRo_perm_3TM"/>
    <property type="match status" value="1"/>
</dbReference>
<dbReference type="GO" id="GO:0006865">
    <property type="term" value="P:amino acid transport"/>
    <property type="evidence" value="ECO:0007669"/>
    <property type="project" value="TreeGrafter"/>
</dbReference>